<feature type="region of interest" description="Disordered" evidence="1">
    <location>
        <begin position="38"/>
        <end position="94"/>
    </location>
</feature>
<feature type="compositionally biased region" description="Polar residues" evidence="1">
    <location>
        <begin position="45"/>
        <end position="60"/>
    </location>
</feature>
<evidence type="ECO:0000313" key="3">
    <source>
        <dbReference type="EMBL" id="GMK58655.1"/>
    </source>
</evidence>
<keyword evidence="2" id="KW-0732">Signal</keyword>
<dbReference type="AlphaFoldDB" id="A0AAD3YCZ5"/>
<comment type="caution">
    <text evidence="3">The sequence shown here is derived from an EMBL/GenBank/DDBJ whole genome shotgun (WGS) entry which is preliminary data.</text>
</comment>
<name>A0AAD3YCZ5_9TREE</name>
<feature type="compositionally biased region" description="Basic and acidic residues" evidence="1">
    <location>
        <begin position="73"/>
        <end position="94"/>
    </location>
</feature>
<keyword evidence="4" id="KW-1185">Reference proteome</keyword>
<evidence type="ECO:0000256" key="1">
    <source>
        <dbReference type="SAM" id="MobiDB-lite"/>
    </source>
</evidence>
<evidence type="ECO:0000313" key="4">
    <source>
        <dbReference type="Proteomes" id="UP001222932"/>
    </source>
</evidence>
<reference evidence="3" key="2">
    <citation type="submission" date="2023-06" db="EMBL/GenBank/DDBJ databases">
        <authorList>
            <person name="Kobayashi Y."/>
            <person name="Kayamori A."/>
            <person name="Aoki K."/>
            <person name="Shiwa Y."/>
            <person name="Fujita N."/>
            <person name="Sugita T."/>
            <person name="Iwasaki W."/>
            <person name="Tanaka N."/>
            <person name="Takashima M."/>
        </authorList>
    </citation>
    <scope>NUCLEOTIDE SEQUENCE</scope>
    <source>
        <strain evidence="3">HIS016</strain>
    </source>
</reference>
<accession>A0AAD3YCZ5</accession>
<feature type="signal peptide" evidence="2">
    <location>
        <begin position="1"/>
        <end position="23"/>
    </location>
</feature>
<protein>
    <submittedName>
        <fullName evidence="3">Uncharacterized protein</fullName>
    </submittedName>
</protein>
<reference evidence="3" key="1">
    <citation type="journal article" date="2023" name="BMC Genomics">
        <title>Chromosome-level genome assemblies of Cutaneotrichosporon spp. (Trichosporonales, Basidiomycota) reveal imbalanced evolution between nucleotide sequences and chromosome synteny.</title>
        <authorList>
            <person name="Kobayashi Y."/>
            <person name="Kayamori A."/>
            <person name="Aoki K."/>
            <person name="Shiwa Y."/>
            <person name="Matsutani M."/>
            <person name="Fujita N."/>
            <person name="Sugita T."/>
            <person name="Iwasaki W."/>
            <person name="Tanaka N."/>
            <person name="Takashima M."/>
        </authorList>
    </citation>
    <scope>NUCLEOTIDE SEQUENCE</scope>
    <source>
        <strain evidence="3">HIS016</strain>
    </source>
</reference>
<proteinExistence type="predicted"/>
<dbReference type="Proteomes" id="UP001222932">
    <property type="component" value="Unassembled WGS sequence"/>
</dbReference>
<sequence length="94" mass="9509">MKLTILSLLLPALAAPIPGGAVAQDVAKRQAWAPWGNAGAGQVISHGTSAQQGVPVQNSGVGHGWSFAPDGSALRRDAETEPRGIHGHDGAVQA</sequence>
<gene>
    <name evidence="3" type="ORF">CspeluHIS016_0600970</name>
</gene>
<feature type="chain" id="PRO_5042081111" evidence="2">
    <location>
        <begin position="24"/>
        <end position="94"/>
    </location>
</feature>
<dbReference type="EMBL" id="BTCM01000006">
    <property type="protein sequence ID" value="GMK58655.1"/>
    <property type="molecule type" value="Genomic_DNA"/>
</dbReference>
<organism evidence="3 4">
    <name type="scientific">Cutaneotrichosporon spelunceum</name>
    <dbReference type="NCBI Taxonomy" id="1672016"/>
    <lineage>
        <taxon>Eukaryota</taxon>
        <taxon>Fungi</taxon>
        <taxon>Dikarya</taxon>
        <taxon>Basidiomycota</taxon>
        <taxon>Agaricomycotina</taxon>
        <taxon>Tremellomycetes</taxon>
        <taxon>Trichosporonales</taxon>
        <taxon>Trichosporonaceae</taxon>
        <taxon>Cutaneotrichosporon</taxon>
    </lineage>
</organism>
<evidence type="ECO:0000256" key="2">
    <source>
        <dbReference type="SAM" id="SignalP"/>
    </source>
</evidence>